<name>A0A8B9A813_PHODC</name>
<keyword evidence="1" id="KW-1185">Reference proteome</keyword>
<proteinExistence type="predicted"/>
<dbReference type="AlphaFoldDB" id="A0A8B9A813"/>
<dbReference type="PANTHER" id="PTHR31286">
    <property type="entry name" value="GLYCINE-RICH CELL WALL STRUCTURAL PROTEIN 1.8-LIKE"/>
    <property type="match status" value="1"/>
</dbReference>
<dbReference type="RefSeq" id="XP_038981837.1">
    <property type="nucleotide sequence ID" value="XM_039125909.1"/>
</dbReference>
<reference evidence="2" key="2">
    <citation type="submission" date="2025-08" db="UniProtKB">
        <authorList>
            <consortium name="RefSeq"/>
        </authorList>
    </citation>
    <scope>IDENTIFICATION</scope>
    <source>
        <tissue evidence="2">Young leaves</tissue>
    </source>
</reference>
<protein>
    <submittedName>
        <fullName evidence="2">Uncharacterized protein LOC108511900</fullName>
    </submittedName>
</protein>
<reference evidence="1" key="1">
    <citation type="journal article" date="2019" name="Nat. Commun.">
        <title>Genome-wide association mapping of date palm fruit traits.</title>
        <authorList>
            <person name="Hazzouri K.M."/>
            <person name="Gros-Balthazard M."/>
            <person name="Flowers J.M."/>
            <person name="Copetti D."/>
            <person name="Lemansour A."/>
            <person name="Lebrun M."/>
            <person name="Masmoudi K."/>
            <person name="Ferrand S."/>
            <person name="Dhar M.I."/>
            <person name="Fresquez Z.A."/>
            <person name="Rosas U."/>
            <person name="Zhang J."/>
            <person name="Talag J."/>
            <person name="Lee S."/>
            <person name="Kudrna D."/>
            <person name="Powell R.F."/>
            <person name="Leitch I.J."/>
            <person name="Krueger R.R."/>
            <person name="Wing R.A."/>
            <person name="Amiri K.M.A."/>
            <person name="Purugganan M.D."/>
        </authorList>
    </citation>
    <scope>NUCLEOTIDE SEQUENCE [LARGE SCALE GENOMIC DNA]</scope>
    <source>
        <strain evidence="1">cv. Khalas</strain>
    </source>
</reference>
<organism evidence="1 2">
    <name type="scientific">Phoenix dactylifera</name>
    <name type="common">Date palm</name>
    <dbReference type="NCBI Taxonomy" id="42345"/>
    <lineage>
        <taxon>Eukaryota</taxon>
        <taxon>Viridiplantae</taxon>
        <taxon>Streptophyta</taxon>
        <taxon>Embryophyta</taxon>
        <taxon>Tracheophyta</taxon>
        <taxon>Spermatophyta</taxon>
        <taxon>Magnoliopsida</taxon>
        <taxon>Liliopsida</taxon>
        <taxon>Arecaceae</taxon>
        <taxon>Coryphoideae</taxon>
        <taxon>Phoeniceae</taxon>
        <taxon>Phoenix</taxon>
    </lineage>
</organism>
<gene>
    <name evidence="2" type="primary">LOC108511900</name>
</gene>
<dbReference type="GeneID" id="108511900"/>
<sequence length="108" mass="12064">MAEGLMTIRFGTGEEQATVLATGPWVVADQLLAMEEWQADFTPGTQTVSRTMVWVRLPGLPLEYWDRAAIFEIVAAAGRPVELDGVSNEWRRIGYARVRVEVDAVTRI</sequence>
<dbReference type="KEGG" id="pda:108511900"/>
<dbReference type="Proteomes" id="UP000228380">
    <property type="component" value="Chromosome 4"/>
</dbReference>
<evidence type="ECO:0000313" key="2">
    <source>
        <dbReference type="RefSeq" id="XP_038981837.1"/>
    </source>
</evidence>
<dbReference type="PANTHER" id="PTHR31286:SF99">
    <property type="entry name" value="DUF4283 DOMAIN-CONTAINING PROTEIN"/>
    <property type="match status" value="1"/>
</dbReference>
<accession>A0A8B9A813</accession>
<dbReference type="InterPro" id="IPR040256">
    <property type="entry name" value="At4g02000-like"/>
</dbReference>
<evidence type="ECO:0000313" key="1">
    <source>
        <dbReference type="Proteomes" id="UP000228380"/>
    </source>
</evidence>
<dbReference type="OrthoDB" id="779415at2759"/>